<dbReference type="EMBL" id="CP121208">
    <property type="protein sequence ID" value="WFM83998.1"/>
    <property type="molecule type" value="Genomic_DNA"/>
</dbReference>
<reference evidence="2 3" key="1">
    <citation type="submission" date="2023-03" db="EMBL/GenBank/DDBJ databases">
        <title>Complete genome of Arcanobacterium canis strain DSM 25104 isolated in 2010 from a canine otitis externa in Germany.</title>
        <authorList>
            <person name="Borowiak M."/>
            <person name="Kreitlow A."/>
            <person name="Malorny B."/>
            <person name="Laemmler C."/>
            <person name="Prenger-Berninghoff E."/>
            <person name="Ploetz M."/>
            <person name="Abdulmawjood A."/>
        </authorList>
    </citation>
    <scope>NUCLEOTIDE SEQUENCE [LARGE SCALE GENOMIC DNA]</scope>
    <source>
        <strain evidence="2 3">DSM 25104</strain>
    </source>
</reference>
<dbReference type="RefSeq" id="WP_278013393.1">
    <property type="nucleotide sequence ID" value="NZ_CP121208.1"/>
</dbReference>
<dbReference type="InterPro" id="IPR004386">
    <property type="entry name" value="Toxin_YafQ-like"/>
</dbReference>
<gene>
    <name evidence="2" type="ORF">P7079_03225</name>
</gene>
<protein>
    <submittedName>
        <fullName evidence="2">Type II toxin-antitoxin system mRNA interferase toxin, RelE/StbE family</fullName>
    </submittedName>
</protein>
<evidence type="ECO:0000313" key="2">
    <source>
        <dbReference type="EMBL" id="WFM83998.1"/>
    </source>
</evidence>
<dbReference type="Gene3D" id="3.30.2310.20">
    <property type="entry name" value="RelE-like"/>
    <property type="match status" value="1"/>
</dbReference>
<keyword evidence="3" id="KW-1185">Reference proteome</keyword>
<dbReference type="InterPro" id="IPR035093">
    <property type="entry name" value="RelE/ParE_toxin_dom_sf"/>
</dbReference>
<dbReference type="SUPFAM" id="SSF143011">
    <property type="entry name" value="RelE-like"/>
    <property type="match status" value="1"/>
</dbReference>
<evidence type="ECO:0000256" key="1">
    <source>
        <dbReference type="ARBA" id="ARBA00022649"/>
    </source>
</evidence>
<evidence type="ECO:0000313" key="3">
    <source>
        <dbReference type="Proteomes" id="UP001215216"/>
    </source>
</evidence>
<dbReference type="Pfam" id="PF15738">
    <property type="entry name" value="YafQ_toxin"/>
    <property type="match status" value="1"/>
</dbReference>
<name>A0ABY8G1J6_9ACTO</name>
<dbReference type="NCBIfam" id="TIGR02385">
    <property type="entry name" value="RelE_StbE"/>
    <property type="match status" value="1"/>
</dbReference>
<organism evidence="2 3">
    <name type="scientific">Arcanobacterium canis</name>
    <dbReference type="NCBI Taxonomy" id="999183"/>
    <lineage>
        <taxon>Bacteria</taxon>
        <taxon>Bacillati</taxon>
        <taxon>Actinomycetota</taxon>
        <taxon>Actinomycetes</taxon>
        <taxon>Actinomycetales</taxon>
        <taxon>Actinomycetaceae</taxon>
        <taxon>Arcanobacterium</taxon>
    </lineage>
</organism>
<dbReference type="Proteomes" id="UP001215216">
    <property type="component" value="Chromosome"/>
</dbReference>
<accession>A0ABY8G1J6</accession>
<keyword evidence="1" id="KW-1277">Toxin-antitoxin system</keyword>
<proteinExistence type="predicted"/>
<sequence length="76" mass="8757">MSLLKGVIQLIVQNDKESLVELRRRHRMHELKGNWAGAKECHVANLGDWLCVWQVSDGLAIFLRTGTRDEIFRSNP</sequence>
<dbReference type="InterPro" id="IPR007712">
    <property type="entry name" value="RelE/ParE_toxin"/>
</dbReference>